<reference evidence="3" key="1">
    <citation type="submission" date="2015-07" db="EMBL/GenBank/DDBJ databases">
        <title>Discovery of a poly(ethylene terephthalate assimilation.</title>
        <authorList>
            <person name="Yoshida S."/>
            <person name="Hiraga K."/>
            <person name="Takehana T."/>
            <person name="Taniguchi I."/>
            <person name="Yamaji H."/>
            <person name="Maeda Y."/>
            <person name="Toyohara K."/>
            <person name="Miyamoto K."/>
            <person name="Kimura Y."/>
            <person name="Oda K."/>
        </authorList>
    </citation>
    <scope>NUCLEOTIDE SEQUENCE [LARGE SCALE GENOMIC DNA]</scope>
    <source>
        <strain evidence="3">NBRC 110686 / TISTR 2288 / 201-F6</strain>
    </source>
</reference>
<dbReference type="STRING" id="1547922.ISF6_3210"/>
<dbReference type="AlphaFoldDB" id="A0A0K8P576"/>
<dbReference type="GO" id="GO:0003677">
    <property type="term" value="F:DNA binding"/>
    <property type="evidence" value="ECO:0007669"/>
    <property type="project" value="InterPro"/>
</dbReference>
<feature type="domain" description="HTH cro/C1-type" evidence="1">
    <location>
        <begin position="23"/>
        <end position="68"/>
    </location>
</feature>
<dbReference type="CDD" id="cd00093">
    <property type="entry name" value="HTH_XRE"/>
    <property type="match status" value="1"/>
</dbReference>
<gene>
    <name evidence="2" type="ORF">ISF6_3210</name>
</gene>
<reference evidence="2 3" key="2">
    <citation type="journal article" date="2016" name="Science">
        <title>A bacterium that degrades and assimilates poly(ethylene terephthalate).</title>
        <authorList>
            <person name="Yoshida S."/>
            <person name="Hiraga K."/>
            <person name="Takehana T."/>
            <person name="Taniguchi I."/>
            <person name="Yamaji H."/>
            <person name="Maeda Y."/>
            <person name="Toyohara K."/>
            <person name="Miyamoto K."/>
            <person name="Kimura Y."/>
            <person name="Oda K."/>
        </authorList>
    </citation>
    <scope>NUCLEOTIDE SEQUENCE [LARGE SCALE GENOMIC DNA]</scope>
    <source>
        <strain evidence="3">NBRC 110686 / TISTR 2288 / 201-F6</strain>
    </source>
</reference>
<dbReference type="EMBL" id="BBYR01000045">
    <property type="protein sequence ID" value="GAP37355.1"/>
    <property type="molecule type" value="Genomic_DNA"/>
</dbReference>
<proteinExistence type="predicted"/>
<protein>
    <recommendedName>
        <fullName evidence="1">HTH cro/C1-type domain-containing protein</fullName>
    </recommendedName>
</protein>
<evidence type="ECO:0000313" key="2">
    <source>
        <dbReference type="EMBL" id="GAP37355.1"/>
    </source>
</evidence>
<dbReference type="InterPro" id="IPR001387">
    <property type="entry name" value="Cro/C1-type_HTH"/>
</dbReference>
<dbReference type="Proteomes" id="UP000037660">
    <property type="component" value="Unassembled WGS sequence"/>
</dbReference>
<name>A0A0K8P576_PISS1</name>
<accession>A0A0K8P576</accession>
<sequence length="115" mass="12606">MDNSARRHLAKNVNALVNTRTGTLEQLVKALGVSNGTLGRIRNAEVETGVDKLTEIAAYFGIEPWQLLAPKLGIGLYRLDAAKQMEPVVRGAKLEKLAHQFQDDDELPRKGSRAA</sequence>
<dbReference type="SUPFAM" id="SSF47413">
    <property type="entry name" value="lambda repressor-like DNA-binding domains"/>
    <property type="match status" value="1"/>
</dbReference>
<evidence type="ECO:0000259" key="1">
    <source>
        <dbReference type="PROSITE" id="PS50943"/>
    </source>
</evidence>
<dbReference type="RefSeq" id="WP_054021290.1">
    <property type="nucleotide sequence ID" value="NZ_BBYR01000045.1"/>
</dbReference>
<comment type="caution">
    <text evidence="2">The sequence shown here is derived from an EMBL/GenBank/DDBJ whole genome shotgun (WGS) entry which is preliminary data.</text>
</comment>
<dbReference type="PROSITE" id="PS50943">
    <property type="entry name" value="HTH_CROC1"/>
    <property type="match status" value="1"/>
</dbReference>
<dbReference type="OrthoDB" id="9805356at2"/>
<organism evidence="2 3">
    <name type="scientific">Piscinibacter sakaiensis</name>
    <name type="common">Ideonella sakaiensis</name>
    <dbReference type="NCBI Taxonomy" id="1547922"/>
    <lineage>
        <taxon>Bacteria</taxon>
        <taxon>Pseudomonadati</taxon>
        <taxon>Pseudomonadota</taxon>
        <taxon>Betaproteobacteria</taxon>
        <taxon>Burkholderiales</taxon>
        <taxon>Sphaerotilaceae</taxon>
        <taxon>Piscinibacter</taxon>
    </lineage>
</organism>
<dbReference type="Gene3D" id="1.10.260.40">
    <property type="entry name" value="lambda repressor-like DNA-binding domains"/>
    <property type="match status" value="1"/>
</dbReference>
<keyword evidence="3" id="KW-1185">Reference proteome</keyword>
<evidence type="ECO:0000313" key="3">
    <source>
        <dbReference type="Proteomes" id="UP000037660"/>
    </source>
</evidence>
<dbReference type="InterPro" id="IPR010982">
    <property type="entry name" value="Lambda_DNA-bd_dom_sf"/>
</dbReference>